<organism evidence="4 5">
    <name type="scientific">Novosphingobium endophyticum</name>
    <dbReference type="NCBI Taxonomy" id="1955250"/>
    <lineage>
        <taxon>Bacteria</taxon>
        <taxon>Pseudomonadati</taxon>
        <taxon>Pseudomonadota</taxon>
        <taxon>Alphaproteobacteria</taxon>
        <taxon>Sphingomonadales</taxon>
        <taxon>Sphingomonadaceae</taxon>
        <taxon>Novosphingobium</taxon>
    </lineage>
</organism>
<dbReference type="Proteomes" id="UP000608154">
    <property type="component" value="Unassembled WGS sequence"/>
</dbReference>
<evidence type="ECO:0000313" key="5">
    <source>
        <dbReference type="Proteomes" id="UP000608154"/>
    </source>
</evidence>
<dbReference type="SUPFAM" id="SSF101790">
    <property type="entry name" value="Aminomethyltransferase beta-barrel domain"/>
    <property type="match status" value="1"/>
</dbReference>
<dbReference type="EMBL" id="BMHK01000005">
    <property type="protein sequence ID" value="GGB94693.1"/>
    <property type="molecule type" value="Genomic_DNA"/>
</dbReference>
<reference evidence="4" key="2">
    <citation type="submission" date="2020-09" db="EMBL/GenBank/DDBJ databases">
        <authorList>
            <person name="Sun Q."/>
            <person name="Zhou Y."/>
        </authorList>
    </citation>
    <scope>NUCLEOTIDE SEQUENCE</scope>
    <source>
        <strain evidence="4">CGMCC 1.15095</strain>
    </source>
</reference>
<dbReference type="InterPro" id="IPR029043">
    <property type="entry name" value="GcvT/YgfZ_C"/>
</dbReference>
<reference evidence="4" key="1">
    <citation type="journal article" date="2014" name="Int. J. Syst. Evol. Microbiol.">
        <title>Complete genome sequence of Corynebacterium casei LMG S-19264T (=DSM 44701T), isolated from a smear-ripened cheese.</title>
        <authorList>
            <consortium name="US DOE Joint Genome Institute (JGI-PGF)"/>
            <person name="Walter F."/>
            <person name="Albersmeier A."/>
            <person name="Kalinowski J."/>
            <person name="Ruckert C."/>
        </authorList>
    </citation>
    <scope>NUCLEOTIDE SEQUENCE</scope>
    <source>
        <strain evidence="4">CGMCC 1.15095</strain>
    </source>
</reference>
<feature type="binding site" evidence="1">
    <location>
        <position position="221"/>
    </location>
    <ligand>
        <name>substrate</name>
    </ligand>
</feature>
<evidence type="ECO:0000259" key="3">
    <source>
        <dbReference type="Pfam" id="PF08669"/>
    </source>
</evidence>
<dbReference type="InterPro" id="IPR028896">
    <property type="entry name" value="GcvT/YgfZ/DmdA"/>
</dbReference>
<dbReference type="Pfam" id="PF08669">
    <property type="entry name" value="GCV_T_C"/>
    <property type="match status" value="1"/>
</dbReference>
<dbReference type="InterPro" id="IPR006222">
    <property type="entry name" value="GCVT_N"/>
</dbReference>
<dbReference type="PIRSF" id="PIRSF006487">
    <property type="entry name" value="GcvT"/>
    <property type="match status" value="1"/>
</dbReference>
<dbReference type="PANTHER" id="PTHR43757:SF2">
    <property type="entry name" value="AMINOMETHYLTRANSFERASE, MITOCHONDRIAL"/>
    <property type="match status" value="1"/>
</dbReference>
<comment type="caution">
    <text evidence="4">The sequence shown here is derived from an EMBL/GenBank/DDBJ whole genome shotgun (WGS) entry which is preliminary data.</text>
</comment>
<dbReference type="Gene3D" id="3.30.1360.120">
    <property type="entry name" value="Probable tRNA modification gtpase trme, domain 1"/>
    <property type="match status" value="1"/>
</dbReference>
<keyword evidence="5" id="KW-1185">Reference proteome</keyword>
<dbReference type="PANTHER" id="PTHR43757">
    <property type="entry name" value="AMINOMETHYLTRANSFERASE"/>
    <property type="match status" value="1"/>
</dbReference>
<evidence type="ECO:0000313" key="4">
    <source>
        <dbReference type="EMBL" id="GGB94693.1"/>
    </source>
</evidence>
<dbReference type="Pfam" id="PF01571">
    <property type="entry name" value="GCV_T"/>
    <property type="match status" value="1"/>
</dbReference>
<protein>
    <submittedName>
        <fullName evidence="4">Aminomethyltransferase</fullName>
    </submittedName>
</protein>
<evidence type="ECO:0000256" key="1">
    <source>
        <dbReference type="PIRSR" id="PIRSR006487-1"/>
    </source>
</evidence>
<name>A0A916TR12_9SPHN</name>
<sequence length="453" mass="49873">MSRIVDQQRRGYEQQLRNAEGLFETDRAMLLAPASTGQDVFNVKGAYYSWTPLTVPLEYTNWTEESAAHVEACYIGDWTSISKIRVRGPEALAFLARIGMNSLEKFALGQIKHHVQLNEAGQIASEGVVYRVGEEEFIYTGGGGDWALWQATQGSWDMEIEAISPEMFIFEVQGPNSLFALEKATGENLRDIRFNHSRMSQIGDIEVRVLRTGISGELGYELHGSADDAGAVWAAAFEAGKEFGIRQLGMRSLLVQHIESGIATVGLDYFPASIVTPGAPKLLPRGTPTGSFIPQAVTDYFRMPGELGWGNRRARDGHDFVGREALEAQAADGGPARKLAGLIWNEQDITDLFAAQFRGGPLPDSMEMPRAIGAEFDQVLANGRQVGISSSRTYSTVLRKMISLCVIDRDLMEVGTQLTVLWGRPGTPQREIRATVAALPFKEDRRRTDVSAL</sequence>
<gene>
    <name evidence="4" type="primary">gcvT</name>
    <name evidence="4" type="ORF">GCM10011494_11460</name>
</gene>
<dbReference type="InterPro" id="IPR013977">
    <property type="entry name" value="GcvT_C"/>
</dbReference>
<dbReference type="InterPro" id="IPR027266">
    <property type="entry name" value="TrmE/GcvT-like"/>
</dbReference>
<accession>A0A916TR12</accession>
<feature type="domain" description="GCVT N-terminal" evidence="2">
    <location>
        <begin position="54"/>
        <end position="269"/>
    </location>
</feature>
<dbReference type="RefSeq" id="WP_188769377.1">
    <property type="nucleotide sequence ID" value="NZ_BMHK01000005.1"/>
</dbReference>
<evidence type="ECO:0000259" key="2">
    <source>
        <dbReference type="Pfam" id="PF01571"/>
    </source>
</evidence>
<dbReference type="SUPFAM" id="SSF103025">
    <property type="entry name" value="Folate-binding domain"/>
    <property type="match status" value="1"/>
</dbReference>
<proteinExistence type="predicted"/>
<dbReference type="AlphaFoldDB" id="A0A916TR12"/>
<feature type="domain" description="Aminomethyltransferase C-terminal" evidence="3">
    <location>
        <begin position="374"/>
        <end position="441"/>
    </location>
</feature>